<proteinExistence type="predicted"/>
<accession>A0A7I8DJN6</accession>
<sequence>MEERLFQSLDIMWKGMLSIFCVIIIITLLVMFFQWSEKKLTTLFENRKQKKAEDLK</sequence>
<evidence type="ECO:0000313" key="3">
    <source>
        <dbReference type="Proteomes" id="UP000515703"/>
    </source>
</evidence>
<keyword evidence="1" id="KW-0812">Transmembrane</keyword>
<evidence type="ECO:0000313" key="2">
    <source>
        <dbReference type="EMBL" id="BCJ97481.1"/>
    </source>
</evidence>
<feature type="transmembrane region" description="Helical" evidence="1">
    <location>
        <begin position="12"/>
        <end position="33"/>
    </location>
</feature>
<dbReference type="RefSeq" id="WP_185257903.1">
    <property type="nucleotide sequence ID" value="NZ_AP023368.1"/>
</dbReference>
<gene>
    <name evidence="2" type="ORF">bsdcttw_05220</name>
</gene>
<dbReference type="AlphaFoldDB" id="A0A7I8DJN6"/>
<dbReference type="KEGG" id="acht:bsdcttw_05220"/>
<organism evidence="2 3">
    <name type="scientific">Anaerocolumna chitinilytica</name>
    <dbReference type="NCBI Taxonomy" id="1727145"/>
    <lineage>
        <taxon>Bacteria</taxon>
        <taxon>Bacillati</taxon>
        <taxon>Bacillota</taxon>
        <taxon>Clostridia</taxon>
        <taxon>Lachnospirales</taxon>
        <taxon>Lachnospiraceae</taxon>
        <taxon>Anaerocolumna</taxon>
    </lineage>
</organism>
<keyword evidence="1" id="KW-0472">Membrane</keyword>
<keyword evidence="3" id="KW-1185">Reference proteome</keyword>
<protein>
    <submittedName>
        <fullName evidence="2">Uncharacterized protein</fullName>
    </submittedName>
</protein>
<keyword evidence="1" id="KW-1133">Transmembrane helix</keyword>
<dbReference type="Proteomes" id="UP000515703">
    <property type="component" value="Chromosome"/>
</dbReference>
<dbReference type="EMBL" id="AP023368">
    <property type="protein sequence ID" value="BCJ97481.1"/>
    <property type="molecule type" value="Genomic_DNA"/>
</dbReference>
<reference evidence="2 3" key="1">
    <citation type="submission" date="2020-08" db="EMBL/GenBank/DDBJ databases">
        <title>Draft genome sequencing of an Anaerocolumna strain isolated from anoxic soil subjected to BSD treatment.</title>
        <authorList>
            <person name="Uek A."/>
            <person name="Tonouchi A."/>
        </authorList>
    </citation>
    <scope>NUCLEOTIDE SEQUENCE [LARGE SCALE GENOMIC DNA]</scope>
    <source>
        <strain evidence="2 3">CTTW</strain>
    </source>
</reference>
<reference evidence="2 3" key="2">
    <citation type="submission" date="2020-08" db="EMBL/GenBank/DDBJ databases">
        <authorList>
            <person name="Ueki A."/>
            <person name="Tonouchi A."/>
        </authorList>
    </citation>
    <scope>NUCLEOTIDE SEQUENCE [LARGE SCALE GENOMIC DNA]</scope>
    <source>
        <strain evidence="2 3">CTTW</strain>
    </source>
</reference>
<name>A0A7I8DJN6_9FIRM</name>
<evidence type="ECO:0000256" key="1">
    <source>
        <dbReference type="SAM" id="Phobius"/>
    </source>
</evidence>